<protein>
    <submittedName>
        <fullName evidence="1">AlNc14C254G9685 protein</fullName>
    </submittedName>
</protein>
<dbReference type="EMBL" id="FR824299">
    <property type="protein sequence ID" value="CCA24697.1"/>
    <property type="molecule type" value="Genomic_DNA"/>
</dbReference>
<dbReference type="HOGENOM" id="CLU_2781171_0_0_1"/>
<accession>F0WTK6</accession>
<evidence type="ECO:0000313" key="1">
    <source>
        <dbReference type="EMBL" id="CCA24697.1"/>
    </source>
</evidence>
<dbReference type="AlphaFoldDB" id="F0WTK6"/>
<gene>
    <name evidence="1" type="primary">AlNc14C254G9685</name>
    <name evidence="1" type="ORF">ALNC14_108410</name>
</gene>
<proteinExistence type="predicted"/>
<reference evidence="1" key="2">
    <citation type="submission" date="2011-02" db="EMBL/GenBank/DDBJ databases">
        <authorList>
            <person name="MacLean D."/>
        </authorList>
    </citation>
    <scope>NUCLEOTIDE SEQUENCE</scope>
</reference>
<name>F0WTK6_9STRA</name>
<organism evidence="1">
    <name type="scientific">Albugo laibachii Nc14</name>
    <dbReference type="NCBI Taxonomy" id="890382"/>
    <lineage>
        <taxon>Eukaryota</taxon>
        <taxon>Sar</taxon>
        <taxon>Stramenopiles</taxon>
        <taxon>Oomycota</taxon>
        <taxon>Peronosporomycetes</taxon>
        <taxon>Albuginales</taxon>
        <taxon>Albuginaceae</taxon>
        <taxon>Albugo</taxon>
    </lineage>
</organism>
<sequence>MAIYWQWLVSISPVNIVQKILIVRMPLDITIKKCRILLSDEKALAYCIKKDLSDALLFVVIAALEAVGF</sequence>
<reference evidence="1" key="1">
    <citation type="journal article" date="2011" name="PLoS Biol.">
        <title>Gene gain and loss during evolution of obligate parasitism in the white rust pathogen of Arabidopsis thaliana.</title>
        <authorList>
            <person name="Kemen E."/>
            <person name="Gardiner A."/>
            <person name="Schultz-Larsen T."/>
            <person name="Kemen A.C."/>
            <person name="Balmuth A.L."/>
            <person name="Robert-Seilaniantz A."/>
            <person name="Bailey K."/>
            <person name="Holub E."/>
            <person name="Studholme D.J."/>
            <person name="Maclean D."/>
            <person name="Jones J.D."/>
        </authorList>
    </citation>
    <scope>NUCLEOTIDE SEQUENCE</scope>
</reference>